<dbReference type="RefSeq" id="WP_189111266.1">
    <property type="nucleotide sequence ID" value="NZ_BMMV01000030.1"/>
</dbReference>
<reference evidence="2" key="1">
    <citation type="journal article" date="2019" name="Int. J. Syst. Evol. Microbiol.">
        <title>The Global Catalogue of Microorganisms (GCM) 10K type strain sequencing project: providing services to taxonomists for standard genome sequencing and annotation.</title>
        <authorList>
            <consortium name="The Broad Institute Genomics Platform"/>
            <consortium name="The Broad Institute Genome Sequencing Center for Infectious Disease"/>
            <person name="Wu L."/>
            <person name="Ma J."/>
        </authorList>
    </citation>
    <scope>NUCLEOTIDE SEQUENCE [LARGE SCALE GENOMIC DNA]</scope>
    <source>
        <strain evidence="2">CGMCC 4.7275</strain>
    </source>
</reference>
<evidence type="ECO:0000313" key="2">
    <source>
        <dbReference type="Proteomes" id="UP000660265"/>
    </source>
</evidence>
<protein>
    <submittedName>
        <fullName evidence="1">Uncharacterized protein</fullName>
    </submittedName>
</protein>
<keyword evidence="2" id="KW-1185">Reference proteome</keyword>
<dbReference type="Proteomes" id="UP000660265">
    <property type="component" value="Unassembled WGS sequence"/>
</dbReference>
<gene>
    <name evidence="1" type="ORF">GCM10011583_66150</name>
</gene>
<evidence type="ECO:0000313" key="1">
    <source>
        <dbReference type="EMBL" id="GGK24852.1"/>
    </source>
</evidence>
<accession>A0ABQ2ESY0</accession>
<proteinExistence type="predicted"/>
<dbReference type="EMBL" id="BMMV01000030">
    <property type="protein sequence ID" value="GGK24852.1"/>
    <property type="molecule type" value="Genomic_DNA"/>
</dbReference>
<sequence>MPHHILVTEAGARLALLSCVLRNDGSGWEILNDSGHSPSGITGVNQLADRLELLHAATALKVSSVQVTPDEYLAARAYRCGISVGLATSRIYLYRGTSTTPLSPATVVAASGNLWVTGLMELPPA</sequence>
<comment type="caution">
    <text evidence="1">The sequence shown here is derived from an EMBL/GenBank/DDBJ whole genome shotgun (WGS) entry which is preliminary data.</text>
</comment>
<name>A0ABQ2ESY0_9ACTN</name>
<organism evidence="1 2">
    <name type="scientific">Streptomyces camponoticapitis</name>
    <dbReference type="NCBI Taxonomy" id="1616125"/>
    <lineage>
        <taxon>Bacteria</taxon>
        <taxon>Bacillati</taxon>
        <taxon>Actinomycetota</taxon>
        <taxon>Actinomycetes</taxon>
        <taxon>Kitasatosporales</taxon>
        <taxon>Streptomycetaceae</taxon>
        <taxon>Streptomyces</taxon>
    </lineage>
</organism>